<evidence type="ECO:0000313" key="14">
    <source>
        <dbReference type="EMBL" id="ORY49357.1"/>
    </source>
</evidence>
<keyword evidence="4 12" id="KW-0812">Transmembrane</keyword>
<dbReference type="InterPro" id="IPR004299">
    <property type="entry name" value="MBOAT_fam"/>
</dbReference>
<feature type="transmembrane region" description="Helical" evidence="12">
    <location>
        <begin position="344"/>
        <end position="365"/>
    </location>
</feature>
<dbReference type="GO" id="GO:0034737">
    <property type="term" value="F:ergosterol O-acyltransferase activity"/>
    <property type="evidence" value="ECO:0007669"/>
    <property type="project" value="TreeGrafter"/>
</dbReference>
<evidence type="ECO:0000256" key="8">
    <source>
        <dbReference type="ARBA" id="ARBA00023315"/>
    </source>
</evidence>
<accession>A0A1Y2CQX2</accession>
<keyword evidence="8 10" id="KW-0012">Acyltransferase</keyword>
<evidence type="ECO:0000256" key="6">
    <source>
        <dbReference type="ARBA" id="ARBA00022989"/>
    </source>
</evidence>
<keyword evidence="13" id="KW-0732">Signal</keyword>
<sequence length="426" mass="49766">MRGFYVLFWWALAWSAISTAYETFMATGSIFKWSLFMQMSDRGKELVVSDAAMILSCFVVVPLVKLVQYKVIPLKVAWIVNSVWLAVWFVTVVSWAYVADWKWTQSGSFVIHCIAMLMKQASYLMSNVDNFWKVKEIPILKREIELLSAEITSPSVDDPTKAEDTKKALTAIETELAIFEGDLKGRVTGLEFPKNLTLFNFIDYMAIPCLVYEIEYPRTTTFRPFYFLMKVAGTLGTFFLLVFIVQHQIIPVLEISTEINFVTSIMRLIGPFMLCFLLVFFIIFEFICNAFAELTFFADREFYEDWWNSTTFDEYARRWNKPVHEFLLRHVYLENITTNKIPRYYSSLLTFFISSLFHELVMAMTGKRLRPWLFLLQMFQIPLIWMASLPFIKSNRTLGNVIFWGGMFLGPPLLGACYAREHYLRP</sequence>
<dbReference type="STRING" id="329046.A0A1Y2CQX2"/>
<evidence type="ECO:0000256" key="7">
    <source>
        <dbReference type="ARBA" id="ARBA00023136"/>
    </source>
</evidence>
<keyword evidence="15" id="KW-1185">Reference proteome</keyword>
<name>A0A1Y2CQX2_9FUNG</name>
<feature type="transmembrane region" description="Helical" evidence="12">
    <location>
        <begin position="372"/>
        <end position="392"/>
    </location>
</feature>
<evidence type="ECO:0000256" key="5">
    <source>
        <dbReference type="ARBA" id="ARBA00022824"/>
    </source>
</evidence>
<gene>
    <name evidence="14" type="ORF">BCR33DRAFT_695210</name>
</gene>
<feature type="transmembrane region" description="Helical" evidence="12">
    <location>
        <begin position="46"/>
        <end position="64"/>
    </location>
</feature>
<feature type="transmembrane region" description="Helical" evidence="12">
    <location>
        <begin position="76"/>
        <end position="98"/>
    </location>
</feature>
<dbReference type="AlphaFoldDB" id="A0A1Y2CQX2"/>
<feature type="transmembrane region" description="Helical" evidence="12">
    <location>
        <begin position="398"/>
        <end position="419"/>
    </location>
</feature>
<protein>
    <recommendedName>
        <fullName evidence="10">O-acyltransferase</fullName>
    </recommendedName>
</protein>
<evidence type="ECO:0000256" key="11">
    <source>
        <dbReference type="PIRSR" id="PIRSR000439-1"/>
    </source>
</evidence>
<evidence type="ECO:0000256" key="1">
    <source>
        <dbReference type="ARBA" id="ARBA00004477"/>
    </source>
</evidence>
<dbReference type="Proteomes" id="UP000193642">
    <property type="component" value="Unassembled WGS sequence"/>
</dbReference>
<dbReference type="GO" id="GO:0005789">
    <property type="term" value="C:endoplasmic reticulum membrane"/>
    <property type="evidence" value="ECO:0007669"/>
    <property type="project" value="UniProtKB-SubCell"/>
</dbReference>
<evidence type="ECO:0000313" key="15">
    <source>
        <dbReference type="Proteomes" id="UP000193642"/>
    </source>
</evidence>
<proteinExistence type="inferred from homology"/>
<comment type="subcellular location">
    <subcellularLocation>
        <location evidence="1 10">Endoplasmic reticulum membrane</location>
        <topology evidence="1 10">Multi-pass membrane protein</topology>
    </subcellularLocation>
</comment>
<keyword evidence="5 10" id="KW-0256">Endoplasmic reticulum</keyword>
<evidence type="ECO:0000256" key="9">
    <source>
        <dbReference type="ARBA" id="ARBA00023568"/>
    </source>
</evidence>
<evidence type="ECO:0000256" key="10">
    <source>
        <dbReference type="PIRNR" id="PIRNR000439"/>
    </source>
</evidence>
<keyword evidence="7 10" id="KW-0472">Membrane</keyword>
<keyword evidence="6 12" id="KW-1133">Transmembrane helix</keyword>
<dbReference type="EMBL" id="MCGO01000009">
    <property type="protein sequence ID" value="ORY49357.1"/>
    <property type="molecule type" value="Genomic_DNA"/>
</dbReference>
<feature type="chain" id="PRO_5012078905" description="O-acyltransferase" evidence="13">
    <location>
        <begin position="21"/>
        <end position="426"/>
    </location>
</feature>
<evidence type="ECO:0000256" key="13">
    <source>
        <dbReference type="SAM" id="SignalP"/>
    </source>
</evidence>
<feature type="active site" evidence="11">
    <location>
        <position position="358"/>
    </location>
</feature>
<evidence type="ECO:0000256" key="2">
    <source>
        <dbReference type="ARBA" id="ARBA00009010"/>
    </source>
</evidence>
<dbReference type="InterPro" id="IPR014371">
    <property type="entry name" value="Oat_ACAT_DAG_ARE"/>
</dbReference>
<feature type="transmembrane region" description="Helical" evidence="12">
    <location>
        <begin position="265"/>
        <end position="292"/>
    </location>
</feature>
<organism evidence="14 15">
    <name type="scientific">Rhizoclosmatium globosum</name>
    <dbReference type="NCBI Taxonomy" id="329046"/>
    <lineage>
        <taxon>Eukaryota</taxon>
        <taxon>Fungi</taxon>
        <taxon>Fungi incertae sedis</taxon>
        <taxon>Chytridiomycota</taxon>
        <taxon>Chytridiomycota incertae sedis</taxon>
        <taxon>Chytridiomycetes</taxon>
        <taxon>Chytridiales</taxon>
        <taxon>Chytriomycetaceae</taxon>
        <taxon>Rhizoclosmatium</taxon>
    </lineage>
</organism>
<evidence type="ECO:0000256" key="3">
    <source>
        <dbReference type="ARBA" id="ARBA00022679"/>
    </source>
</evidence>
<feature type="transmembrane region" description="Helical" evidence="12">
    <location>
        <begin position="225"/>
        <end position="245"/>
    </location>
</feature>
<dbReference type="Pfam" id="PF03062">
    <property type="entry name" value="MBOAT"/>
    <property type="match status" value="1"/>
</dbReference>
<keyword evidence="3 10" id="KW-0808">Transferase</keyword>
<comment type="similarity">
    <text evidence="2 10">Belongs to the membrane-bound acyltransferase family. Sterol o-acyltransferase subfamily.</text>
</comment>
<evidence type="ECO:0000256" key="12">
    <source>
        <dbReference type="SAM" id="Phobius"/>
    </source>
</evidence>
<dbReference type="PIRSF" id="PIRSF000439">
    <property type="entry name" value="Oat_ACAT_DAG_ARE"/>
    <property type="match status" value="1"/>
</dbReference>
<comment type="caution">
    <text evidence="14">The sequence shown here is derived from an EMBL/GenBank/DDBJ whole genome shotgun (WGS) entry which is preliminary data.</text>
</comment>
<dbReference type="OrthoDB" id="10039049at2759"/>
<dbReference type="GO" id="GO:0008204">
    <property type="term" value="P:ergosterol metabolic process"/>
    <property type="evidence" value="ECO:0007669"/>
    <property type="project" value="TreeGrafter"/>
</dbReference>
<evidence type="ECO:0000256" key="4">
    <source>
        <dbReference type="ARBA" id="ARBA00022692"/>
    </source>
</evidence>
<feature type="signal peptide" evidence="13">
    <location>
        <begin position="1"/>
        <end position="20"/>
    </location>
</feature>
<reference evidence="14 15" key="1">
    <citation type="submission" date="2016-07" db="EMBL/GenBank/DDBJ databases">
        <title>Pervasive Adenine N6-methylation of Active Genes in Fungi.</title>
        <authorList>
            <consortium name="DOE Joint Genome Institute"/>
            <person name="Mondo S.J."/>
            <person name="Dannebaum R.O."/>
            <person name="Kuo R.C."/>
            <person name="Labutti K."/>
            <person name="Haridas S."/>
            <person name="Kuo A."/>
            <person name="Salamov A."/>
            <person name="Ahrendt S.R."/>
            <person name="Lipzen A."/>
            <person name="Sullivan W."/>
            <person name="Andreopoulos W.B."/>
            <person name="Clum A."/>
            <person name="Lindquist E."/>
            <person name="Daum C."/>
            <person name="Ramamoorthy G.K."/>
            <person name="Gryganskyi A."/>
            <person name="Culley D."/>
            <person name="Magnuson J.K."/>
            <person name="James T.Y."/>
            <person name="O'Malley M.A."/>
            <person name="Stajich J.E."/>
            <person name="Spatafora J.W."/>
            <person name="Visel A."/>
            <person name="Grigoriev I.V."/>
        </authorList>
    </citation>
    <scope>NUCLEOTIDE SEQUENCE [LARGE SCALE GENOMIC DNA]</scope>
    <source>
        <strain evidence="14 15">JEL800</strain>
    </source>
</reference>
<dbReference type="PANTHER" id="PTHR10408:SF9">
    <property type="entry name" value="STEROL O-ACYLTRANSFERASE 2-RELATED"/>
    <property type="match status" value="1"/>
</dbReference>
<comment type="function">
    <text evidence="9">Sterol O-acyltransferase that catalyzes the formation of stery esters.</text>
</comment>
<dbReference type="PANTHER" id="PTHR10408">
    <property type="entry name" value="STEROL O-ACYLTRANSFERASE"/>
    <property type="match status" value="1"/>
</dbReference>